<feature type="transmembrane region" description="Helical" evidence="1">
    <location>
        <begin position="137"/>
        <end position="155"/>
    </location>
</feature>
<feature type="transmembrane region" description="Helical" evidence="1">
    <location>
        <begin position="63"/>
        <end position="87"/>
    </location>
</feature>
<dbReference type="InterPro" id="IPR000326">
    <property type="entry name" value="PAP2/HPO"/>
</dbReference>
<dbReference type="SUPFAM" id="SSF48317">
    <property type="entry name" value="Acid phosphatase/Vanadium-dependent haloperoxidase"/>
    <property type="match status" value="1"/>
</dbReference>
<evidence type="ECO:0000256" key="1">
    <source>
        <dbReference type="SAM" id="Phobius"/>
    </source>
</evidence>
<accession>A0ABX3NMP2</accession>
<organism evidence="3 4">
    <name type="scientific">Niastella koreensis</name>
    <dbReference type="NCBI Taxonomy" id="354356"/>
    <lineage>
        <taxon>Bacteria</taxon>
        <taxon>Pseudomonadati</taxon>
        <taxon>Bacteroidota</taxon>
        <taxon>Chitinophagia</taxon>
        <taxon>Chitinophagales</taxon>
        <taxon>Chitinophagaceae</taxon>
        <taxon>Niastella</taxon>
    </lineage>
</organism>
<feature type="transmembrane region" description="Helical" evidence="1">
    <location>
        <begin position="193"/>
        <end position="211"/>
    </location>
</feature>
<dbReference type="PANTHER" id="PTHR14969">
    <property type="entry name" value="SPHINGOSINE-1-PHOSPHATE PHOSPHOHYDROLASE"/>
    <property type="match status" value="1"/>
</dbReference>
<keyword evidence="1" id="KW-0812">Transmembrane</keyword>
<feature type="transmembrane region" description="Helical" evidence="1">
    <location>
        <begin position="99"/>
        <end position="117"/>
    </location>
</feature>
<feature type="domain" description="Phosphatidic acid phosphatase type 2/haloperoxidase" evidence="2">
    <location>
        <begin position="97"/>
        <end position="208"/>
    </location>
</feature>
<dbReference type="PROSITE" id="PS51257">
    <property type="entry name" value="PROKAR_LIPOPROTEIN"/>
    <property type="match status" value="1"/>
</dbReference>
<evidence type="ECO:0000313" key="4">
    <source>
        <dbReference type="Proteomes" id="UP000192277"/>
    </source>
</evidence>
<dbReference type="EMBL" id="LWBO01000077">
    <property type="protein sequence ID" value="OQP40124.1"/>
    <property type="molecule type" value="Genomic_DNA"/>
</dbReference>
<dbReference type="SMART" id="SM00014">
    <property type="entry name" value="acidPPc"/>
    <property type="match status" value="1"/>
</dbReference>
<dbReference type="Proteomes" id="UP000192277">
    <property type="component" value="Unassembled WGS sequence"/>
</dbReference>
<dbReference type="InterPro" id="IPR036938">
    <property type="entry name" value="PAP2/HPO_sf"/>
</dbReference>
<dbReference type="RefSeq" id="WP_014217992.1">
    <property type="nucleotide sequence ID" value="NZ_LWBO01000077.1"/>
</dbReference>
<evidence type="ECO:0000259" key="2">
    <source>
        <dbReference type="SMART" id="SM00014"/>
    </source>
</evidence>
<dbReference type="Pfam" id="PF01569">
    <property type="entry name" value="PAP2"/>
    <property type="match status" value="1"/>
</dbReference>
<feature type="transmembrane region" description="Helical" evidence="1">
    <location>
        <begin position="167"/>
        <end position="187"/>
    </location>
</feature>
<gene>
    <name evidence="3" type="ORF">A4D02_14420</name>
</gene>
<reference evidence="3 4" key="1">
    <citation type="submission" date="2016-04" db="EMBL/GenBank/DDBJ databases">
        <authorList>
            <person name="Chen L."/>
            <person name="Zhuang W."/>
            <person name="Wang G."/>
        </authorList>
    </citation>
    <scope>NUCLEOTIDE SEQUENCE [LARGE SCALE GENOMIC DNA]</scope>
    <source>
        <strain evidence="4">GR20</strain>
    </source>
</reference>
<feature type="transmembrane region" description="Helical" evidence="1">
    <location>
        <begin position="12"/>
        <end position="34"/>
    </location>
</feature>
<dbReference type="Gene3D" id="1.20.144.10">
    <property type="entry name" value="Phosphatidic acid phosphatase type 2/haloperoxidase"/>
    <property type="match status" value="2"/>
</dbReference>
<dbReference type="CDD" id="cd03392">
    <property type="entry name" value="PAP2_like_2"/>
    <property type="match status" value="1"/>
</dbReference>
<dbReference type="PANTHER" id="PTHR14969:SF13">
    <property type="entry name" value="AT30094P"/>
    <property type="match status" value="1"/>
</dbReference>
<evidence type="ECO:0000313" key="3">
    <source>
        <dbReference type="EMBL" id="OQP40124.1"/>
    </source>
</evidence>
<proteinExistence type="predicted"/>
<keyword evidence="4" id="KW-1185">Reference proteome</keyword>
<sequence length="215" mass="24285">MKINNNSKKSLTTHFWALVALLVISCGLFLWLAWEVIGEKREWLDTQGWNFVQGFTSPLHTQWALLITFGGTNFFTSCIYLVIIFFLFKKNYKREAVHVLIIGSGVILLGWVLKLVFQRARPNLPHLQLAKGYSFPSGHTLGAFTLCGVLIYLILKSEWSNLAKSATVLLLLVYACLVGLSRIYLHVHFTSDVIGSMLVALCWLTFSLICIKLTS</sequence>
<keyword evidence="1" id="KW-1133">Transmembrane helix</keyword>
<keyword evidence="1" id="KW-0472">Membrane</keyword>
<protein>
    <recommendedName>
        <fullName evidence="2">Phosphatidic acid phosphatase type 2/haloperoxidase domain-containing protein</fullName>
    </recommendedName>
</protein>
<comment type="caution">
    <text evidence="3">The sequence shown here is derived from an EMBL/GenBank/DDBJ whole genome shotgun (WGS) entry which is preliminary data.</text>
</comment>
<name>A0ABX3NMP2_9BACT</name>